<proteinExistence type="predicted"/>
<dbReference type="PANTHER" id="PTHR42923">
    <property type="entry name" value="PROTOPORPHYRINOGEN OXIDASE"/>
    <property type="match status" value="1"/>
</dbReference>
<dbReference type="RefSeq" id="WP_175186771.1">
    <property type="nucleotide sequence ID" value="NZ_JABVZQ010000001.1"/>
</dbReference>
<sequence>MDKVAVIGGGISGMAASMYLLAKGFRVELFESSPELGGRTGSLMMADGRQVDAGGKNIGRKYTRFRQLVDTIGPMEYEYFGLNTSQVVDREIVRLSREQGTGSAMRAILRFAGVAGIARLYPLVRALRRDREQGFLNTSYFNRISRKHDRATLASWFPRRCAEHLIRPMTVRMNGAEPDECYPGNFGSNLALVLDSYDQLTEGMHGMISRFERFAGDDMVLKEHHVESMEHHDATTTLHVRSPGGRYRRNFRKVVVALPACDAARLWTASFPELADLLGRIRYYPVGVALVRYRHDVFSSAERAMIFGSQSLVSNAGAYGIGDRNLVRYTFSGRASRDLLEKGLPAERMIALAEEAIEPYFSVSAGSRESSVYRRFSPGLCAYSAYHYSLLEALDRYLGTWRGVSVTGDFRRGASIEACCRAAEESVESLTGGADRERNL</sequence>
<dbReference type="PRINTS" id="PR00419">
    <property type="entry name" value="ADXRDTASE"/>
</dbReference>
<feature type="domain" description="Amine oxidase" evidence="1">
    <location>
        <begin position="11"/>
        <end position="391"/>
    </location>
</feature>
<gene>
    <name evidence="2" type="ORF">INT08_03965</name>
</gene>
<dbReference type="InterPro" id="IPR036188">
    <property type="entry name" value="FAD/NAD-bd_sf"/>
</dbReference>
<name>A0ABR9XR11_9CHLB</name>
<dbReference type="SUPFAM" id="SSF51905">
    <property type="entry name" value="FAD/NAD(P)-binding domain"/>
    <property type="match status" value="1"/>
</dbReference>
<evidence type="ECO:0000313" key="3">
    <source>
        <dbReference type="Proteomes" id="UP000619838"/>
    </source>
</evidence>
<dbReference type="PANTHER" id="PTHR42923:SF3">
    <property type="entry name" value="PROTOPORPHYRINOGEN OXIDASE"/>
    <property type="match status" value="1"/>
</dbReference>
<accession>A0ABR9XR11</accession>
<dbReference type="Gene3D" id="3.50.50.60">
    <property type="entry name" value="FAD/NAD(P)-binding domain"/>
    <property type="match status" value="2"/>
</dbReference>
<comment type="caution">
    <text evidence="2">The sequence shown here is derived from an EMBL/GenBank/DDBJ whole genome shotgun (WGS) entry which is preliminary data.</text>
</comment>
<dbReference type="Proteomes" id="UP000619838">
    <property type="component" value="Unassembled WGS sequence"/>
</dbReference>
<evidence type="ECO:0000313" key="2">
    <source>
        <dbReference type="EMBL" id="MBF0636337.1"/>
    </source>
</evidence>
<dbReference type="InterPro" id="IPR002937">
    <property type="entry name" value="Amino_oxidase"/>
</dbReference>
<protein>
    <submittedName>
        <fullName evidence="2">FAD-dependent oxidoreductase</fullName>
    </submittedName>
</protein>
<evidence type="ECO:0000259" key="1">
    <source>
        <dbReference type="Pfam" id="PF01593"/>
    </source>
</evidence>
<dbReference type="InterPro" id="IPR050464">
    <property type="entry name" value="Zeta_carotene_desat/Oxidored"/>
</dbReference>
<keyword evidence="3" id="KW-1185">Reference proteome</keyword>
<reference evidence="2 3" key="1">
    <citation type="journal article" date="2020" name="Microorganisms">
        <title>Simultaneous Genome Sequencing of Prosthecochloris ethylica and Desulfuromonas acetoxidans within a Syntrophic Mixture Reveals Unique Pili and Protein Interactions.</title>
        <authorList>
            <person name="Kyndt J.A."/>
            <person name="Van Beeumen J.J."/>
            <person name="Meyer T.E."/>
        </authorList>
    </citation>
    <scope>NUCLEOTIDE SEQUENCE [LARGE SCALE GENOMIC DNA]</scope>
    <source>
        <strain evidence="2 3">N3</strain>
    </source>
</reference>
<dbReference type="EMBL" id="JADGII010000004">
    <property type="protein sequence ID" value="MBF0636337.1"/>
    <property type="molecule type" value="Genomic_DNA"/>
</dbReference>
<dbReference type="Pfam" id="PF01593">
    <property type="entry name" value="Amino_oxidase"/>
    <property type="match status" value="1"/>
</dbReference>
<organism evidence="2 3">
    <name type="scientific">Prosthecochloris ethylica</name>
    <dbReference type="NCBI Taxonomy" id="2743976"/>
    <lineage>
        <taxon>Bacteria</taxon>
        <taxon>Pseudomonadati</taxon>
        <taxon>Chlorobiota</taxon>
        <taxon>Chlorobiia</taxon>
        <taxon>Chlorobiales</taxon>
        <taxon>Chlorobiaceae</taxon>
        <taxon>Prosthecochloris</taxon>
    </lineage>
</organism>